<feature type="chain" id="PRO_5029474714" description="Non-specific lipid-transfer protein" evidence="5">
    <location>
        <begin position="26"/>
        <end position="118"/>
    </location>
</feature>
<accession>A0A7N1A9X6</accession>
<evidence type="ECO:0000256" key="4">
    <source>
        <dbReference type="RuleBase" id="RU000628"/>
    </source>
</evidence>
<keyword evidence="8" id="KW-1185">Reference proteome</keyword>
<dbReference type="Gene3D" id="1.10.110.10">
    <property type="entry name" value="Plant lipid-transfer and hydrophobic proteins"/>
    <property type="match status" value="1"/>
</dbReference>
<dbReference type="Gramene" id="Kaladp1295s0030.1.v1.1">
    <property type="protein sequence ID" value="Kaladp1295s0030.1.v1.1"/>
    <property type="gene ID" value="Kaladp1295s0030.v1.1"/>
</dbReference>
<evidence type="ECO:0000256" key="2">
    <source>
        <dbReference type="ARBA" id="ARBA00022448"/>
    </source>
</evidence>
<keyword evidence="2 4" id="KW-0813">Transport</keyword>
<keyword evidence="5" id="KW-0732">Signal</keyword>
<evidence type="ECO:0000259" key="6">
    <source>
        <dbReference type="SMART" id="SM00499"/>
    </source>
</evidence>
<keyword evidence="4" id="KW-0446">Lipid-binding</keyword>
<dbReference type="FunFam" id="1.10.110.10:FF:000002">
    <property type="entry name" value="Non-specific lipid-transfer protein"/>
    <property type="match status" value="1"/>
</dbReference>
<comment type="function">
    <text evidence="4">Plant non-specific lipid-transfer proteins transfer phospholipids as well as galactolipids across membranes. May play a role in wax or cutin deposition in the cell walls of expanding epidermal cells and certain secretory tissues.</text>
</comment>
<proteinExistence type="inferred from homology"/>
<dbReference type="SUPFAM" id="SSF47699">
    <property type="entry name" value="Bifunctional inhibitor/lipid-transfer protein/seed storage 2S albumin"/>
    <property type="match status" value="1"/>
</dbReference>
<dbReference type="OMA" id="CYFYLRQ"/>
<dbReference type="InterPro" id="IPR036312">
    <property type="entry name" value="Bifun_inhib/LTP/seed_sf"/>
</dbReference>
<organism evidence="7 8">
    <name type="scientific">Kalanchoe fedtschenkoi</name>
    <name type="common">Lavender scallops</name>
    <name type="synonym">South American air plant</name>
    <dbReference type="NCBI Taxonomy" id="63787"/>
    <lineage>
        <taxon>Eukaryota</taxon>
        <taxon>Viridiplantae</taxon>
        <taxon>Streptophyta</taxon>
        <taxon>Embryophyta</taxon>
        <taxon>Tracheophyta</taxon>
        <taxon>Spermatophyta</taxon>
        <taxon>Magnoliopsida</taxon>
        <taxon>eudicotyledons</taxon>
        <taxon>Gunneridae</taxon>
        <taxon>Pentapetalae</taxon>
        <taxon>Saxifragales</taxon>
        <taxon>Crassulaceae</taxon>
        <taxon>Kalanchoe</taxon>
    </lineage>
</organism>
<dbReference type="InterPro" id="IPR000528">
    <property type="entry name" value="Plant_nsLTP"/>
</dbReference>
<feature type="domain" description="Bifunctional inhibitor/plant lipid transfer protein/seed storage helical" evidence="6">
    <location>
        <begin position="29"/>
        <end position="114"/>
    </location>
</feature>
<evidence type="ECO:0000256" key="1">
    <source>
        <dbReference type="ARBA" id="ARBA00009748"/>
    </source>
</evidence>
<dbReference type="PANTHER" id="PTHR33076">
    <property type="entry name" value="NON-SPECIFIC LIPID-TRANSFER PROTEIN 2-RELATED"/>
    <property type="match status" value="1"/>
</dbReference>
<reference evidence="7" key="1">
    <citation type="submission" date="2021-01" db="UniProtKB">
        <authorList>
            <consortium name="EnsemblPlants"/>
        </authorList>
    </citation>
    <scope>IDENTIFICATION</scope>
</reference>
<comment type="similarity">
    <text evidence="1 4">Belongs to the plant LTP family.</text>
</comment>
<dbReference type="GO" id="GO:0006869">
    <property type="term" value="P:lipid transport"/>
    <property type="evidence" value="ECO:0007669"/>
    <property type="project" value="InterPro"/>
</dbReference>
<dbReference type="SMART" id="SM00499">
    <property type="entry name" value="AAI"/>
    <property type="match status" value="1"/>
</dbReference>
<evidence type="ECO:0000313" key="8">
    <source>
        <dbReference type="Proteomes" id="UP000594263"/>
    </source>
</evidence>
<dbReference type="AlphaFoldDB" id="A0A7N1A9X6"/>
<dbReference type="Pfam" id="PF00234">
    <property type="entry name" value="Tryp_alpha_amyl"/>
    <property type="match status" value="1"/>
</dbReference>
<keyword evidence="3" id="KW-1015">Disulfide bond</keyword>
<dbReference type="EnsemblPlants" id="Kaladp1295s0030.1.v1.1">
    <property type="protein sequence ID" value="Kaladp1295s0030.1.v1.1"/>
    <property type="gene ID" value="Kaladp1295s0030.v1.1"/>
</dbReference>
<evidence type="ECO:0000256" key="5">
    <source>
        <dbReference type="SAM" id="SignalP"/>
    </source>
</evidence>
<dbReference type="PROSITE" id="PS00597">
    <property type="entry name" value="PLANT_LTP"/>
    <property type="match status" value="1"/>
</dbReference>
<feature type="signal peptide" evidence="5">
    <location>
        <begin position="1"/>
        <end position="25"/>
    </location>
</feature>
<evidence type="ECO:0000256" key="3">
    <source>
        <dbReference type="ARBA" id="ARBA00023157"/>
    </source>
</evidence>
<protein>
    <recommendedName>
        <fullName evidence="4">Non-specific lipid-transfer protein</fullName>
    </recommendedName>
</protein>
<dbReference type="PRINTS" id="PR00382">
    <property type="entry name" value="LIPIDTRNSFER"/>
</dbReference>
<dbReference type="InterPro" id="IPR016140">
    <property type="entry name" value="Bifunc_inhib/LTP/seed_store"/>
</dbReference>
<dbReference type="GO" id="GO:0008289">
    <property type="term" value="F:lipid binding"/>
    <property type="evidence" value="ECO:0007669"/>
    <property type="project" value="UniProtKB-KW"/>
</dbReference>
<dbReference type="CDD" id="cd01960">
    <property type="entry name" value="nsLTP1"/>
    <property type="match status" value="1"/>
</dbReference>
<dbReference type="Proteomes" id="UP000594263">
    <property type="component" value="Unplaced"/>
</dbReference>
<sequence>MGAPNIVSAVILALFLAAAATPGAAIITCSQVGSRISPCVAYLKGTGGPVPALCCVGIRGLNSAASTTPDRQAACRCLKAAASAIQGFNLGLAAGLPRKCGVNIPYKISPSTDCNTVK</sequence>
<name>A0A7N1A9X6_KALFE</name>
<evidence type="ECO:0000313" key="7">
    <source>
        <dbReference type="EnsemblPlants" id="Kaladp1295s0030.1.v1.1"/>
    </source>
</evidence>